<dbReference type="Pfam" id="PF26571">
    <property type="entry name" value="VldE"/>
    <property type="match status" value="1"/>
</dbReference>
<keyword evidence="3" id="KW-0378">Hydrolase</keyword>
<gene>
    <name evidence="8" type="ORF">HMPREF1862_00555</name>
</gene>
<feature type="region of interest" description="Disordered" evidence="5">
    <location>
        <begin position="1140"/>
        <end position="1171"/>
    </location>
</feature>
<evidence type="ECO:0000256" key="4">
    <source>
        <dbReference type="ARBA" id="ARBA00022807"/>
    </source>
</evidence>
<keyword evidence="6" id="KW-0812">Transmembrane</keyword>
<dbReference type="InterPro" id="IPR000064">
    <property type="entry name" value="NLP_P60_dom"/>
</dbReference>
<dbReference type="EMBL" id="LSDN01000011">
    <property type="protein sequence ID" value="KXB81283.1"/>
    <property type="molecule type" value="Genomic_DNA"/>
</dbReference>
<dbReference type="Gene3D" id="3.90.1720.10">
    <property type="entry name" value="endopeptidase domain like (from Nostoc punctiforme)"/>
    <property type="match status" value="1"/>
</dbReference>
<evidence type="ECO:0000256" key="1">
    <source>
        <dbReference type="ARBA" id="ARBA00007074"/>
    </source>
</evidence>
<dbReference type="PROSITE" id="PS51935">
    <property type="entry name" value="NLPC_P60"/>
    <property type="match status" value="1"/>
</dbReference>
<dbReference type="InterPro" id="IPR038765">
    <property type="entry name" value="Papain-like_cys_pep_sf"/>
</dbReference>
<feature type="region of interest" description="Disordered" evidence="5">
    <location>
        <begin position="1"/>
        <end position="87"/>
    </location>
</feature>
<feature type="transmembrane region" description="Helical" evidence="6">
    <location>
        <begin position="126"/>
        <end position="150"/>
    </location>
</feature>
<dbReference type="GO" id="GO:0004222">
    <property type="term" value="F:metalloendopeptidase activity"/>
    <property type="evidence" value="ECO:0007669"/>
    <property type="project" value="TreeGrafter"/>
</dbReference>
<dbReference type="SUPFAM" id="SSF51261">
    <property type="entry name" value="Duplicated hybrid motif"/>
    <property type="match status" value="1"/>
</dbReference>
<keyword evidence="6" id="KW-1133">Transmembrane helix</keyword>
<feature type="compositionally biased region" description="Polar residues" evidence="5">
    <location>
        <begin position="446"/>
        <end position="461"/>
    </location>
</feature>
<sequence>MANQSKLPPLPKPKTGAGRAPGAMPKPKSSASKTGGTKSKLGKIAPNVPGRKKPSSSSNLPKTREEERKEKRQQARQKRDKRATRSVKAASLAANIAAPGSGKIVKAVGNNPVAKKLISASIKVKMVIGALVAAALVLVIVIPGFAIATFTSGLSLPQKMALDTASTIAKQDMAAKAEEIDILGSDTQDFSAMPIAASAAMMDNPMQDGNGGASDANLPEGDAGSVIEVAKHWIGVPYVWGGTTPKGWDCSGFTMGVYRTALGIVLPHASRAQGSKGKEVSLSEAKPGDLVTYPGHVMIFLGKADGGSIYIIHSPKPGGKVTIAKRSASGCKFFRMFNNTASADYIPSESELTKNSGTGLPTYQLNAFDNWAISNGYFTQTSSKAYPKESVSGTAPSGASKASFKGYIEVKPAVAHFATSLIPFSPSPSPSEPESESESPSPSESDSAADTSNALSASDGTGQILGTGVGPMHIKEGVLDEDKAKSLSTSNRFLSCVVDKIAGTGTDPFRFAAGWKKSDRDRKIVDQTEYDKAKKTGSKIMQMLPLDGIDESKAGQLFDKASKWYNGKKVSEACEEDEVVDHTEQEQAGNGGQTTPTDGEAIKVTGPDGKEKTLSGEEYAFVSEVASKVNTPDFGVDQRVGAIEWAILHTNAKDKVDGALEKIKSDWDDGKSIGENVYKAAGDLSAADYDSQEAPARQLAGSGATSLTKCGAVGGPGCAGGKFNKDQPLDDSAVYGGPGMSQEQIQAFLDKKGSWLAKNKVDTNTKAPDQFCKGYESSGQELPSEIIYKTAKSCDVKAQWIMTRLQAEQSLITKKTEGNLRSAMGYGCPDGKACAAEYYGFFNQVWWGSRQVQNYKKGSYKDSMPIGQQQTDLEGIPYTPKNNAARVLYLYTPHTSAANSTFDIYKDYFPCSGVDEAKDKSNGGAQNTAFKGYFEATPAIGHKSPDGGFKATPVDNEYGWDGKFSKPYTGPNPRVTSPYGYRIHPVTGQRKKHNGVDLGLAEGVPQYAAAPGVVEFAKPYSTCGNAVKIKHGEFKGHQWATMYCHLSGMNVTAGQKVQAGTKIGITGHTGRVTGAHMHFEVQQDGVAIEPTQFIFDGKEATPQEGMSNDGGSTDGSNNGGLSSEEVKKAHDAWVACGGRVPVSSDSSPSLGPIPGTQEATVPDPTTKNGKITPRMKKFYDEAAKAGFGSPPKGIGCWRPTDTYAKWHPRGNACDYMFAAGTPATGKALEDGNKFAQWAIDNADRLEVYYLIWQGKMWTRGTGQWKQYGGYGGASKQNATTGHYDHVHVNVYP</sequence>
<dbReference type="RefSeq" id="WP_082713999.1">
    <property type="nucleotide sequence ID" value="NZ_KQ960682.1"/>
</dbReference>
<comment type="similarity">
    <text evidence="1">Belongs to the peptidase C40 family.</text>
</comment>
<reference evidence="8 9" key="1">
    <citation type="submission" date="2016-01" db="EMBL/GenBank/DDBJ databases">
        <authorList>
            <person name="Mitreva M."/>
            <person name="Pepin K.H."/>
            <person name="Mihindukulasuriya K.A."/>
            <person name="Fulton R."/>
            <person name="Fronick C."/>
            <person name="O'Laughlin M."/>
            <person name="Miner T."/>
            <person name="Herter B."/>
            <person name="Rosa B.A."/>
            <person name="Cordes M."/>
            <person name="Tomlinson C."/>
            <person name="Wollam A."/>
            <person name="Palsikar V.B."/>
            <person name="Mardis E.R."/>
            <person name="Wilson R.K."/>
        </authorList>
    </citation>
    <scope>NUCLEOTIDE SEQUENCE [LARGE SCALE GENOMIC DNA]</scope>
    <source>
        <strain evidence="8 9">DNF00696</strain>
    </source>
</reference>
<comment type="caution">
    <text evidence="8">The sequence shown here is derived from an EMBL/GenBank/DDBJ whole genome shotgun (WGS) entry which is preliminary data.</text>
</comment>
<evidence type="ECO:0000259" key="7">
    <source>
        <dbReference type="PROSITE" id="PS51935"/>
    </source>
</evidence>
<feature type="compositionally biased region" description="Low complexity" evidence="5">
    <location>
        <begin position="1107"/>
        <end position="1123"/>
    </location>
</feature>
<evidence type="ECO:0000256" key="2">
    <source>
        <dbReference type="ARBA" id="ARBA00022670"/>
    </source>
</evidence>
<keyword evidence="2" id="KW-0645">Protease</keyword>
<dbReference type="Gene3D" id="2.70.70.10">
    <property type="entry name" value="Glucose Permease (Domain IIA)"/>
    <property type="match status" value="1"/>
</dbReference>
<dbReference type="InterPro" id="IPR050570">
    <property type="entry name" value="Cell_wall_metabolism_enzyme"/>
</dbReference>
<feature type="region of interest" description="Disordered" evidence="5">
    <location>
        <begin position="424"/>
        <end position="469"/>
    </location>
</feature>
<organism evidence="8 9">
    <name type="scientific">Varibaculum cambriense</name>
    <dbReference type="NCBI Taxonomy" id="184870"/>
    <lineage>
        <taxon>Bacteria</taxon>
        <taxon>Bacillati</taxon>
        <taxon>Actinomycetota</taxon>
        <taxon>Actinomycetes</taxon>
        <taxon>Actinomycetales</taxon>
        <taxon>Actinomycetaceae</taxon>
        <taxon>Varibaculum</taxon>
    </lineage>
</organism>
<feature type="compositionally biased region" description="Basic residues" evidence="5">
    <location>
        <begin position="74"/>
        <end position="85"/>
    </location>
</feature>
<feature type="region of interest" description="Disordered" evidence="5">
    <location>
        <begin position="584"/>
        <end position="610"/>
    </location>
</feature>
<feature type="compositionally biased region" description="Basic and acidic residues" evidence="5">
    <location>
        <begin position="62"/>
        <end position="73"/>
    </location>
</feature>
<evidence type="ECO:0000313" key="9">
    <source>
        <dbReference type="Proteomes" id="UP000070572"/>
    </source>
</evidence>
<dbReference type="PANTHER" id="PTHR21666:SF270">
    <property type="entry name" value="MUREIN HYDROLASE ACTIVATOR ENVC"/>
    <property type="match status" value="1"/>
</dbReference>
<dbReference type="CDD" id="cd12797">
    <property type="entry name" value="M23_peptidase"/>
    <property type="match status" value="1"/>
</dbReference>
<feature type="compositionally biased region" description="Polar residues" evidence="5">
    <location>
        <begin position="1157"/>
        <end position="1169"/>
    </location>
</feature>
<evidence type="ECO:0000256" key="3">
    <source>
        <dbReference type="ARBA" id="ARBA00022801"/>
    </source>
</evidence>
<evidence type="ECO:0000256" key="6">
    <source>
        <dbReference type="SAM" id="Phobius"/>
    </source>
</evidence>
<evidence type="ECO:0000313" key="8">
    <source>
        <dbReference type="EMBL" id="KXB81283.1"/>
    </source>
</evidence>
<keyword evidence="6" id="KW-0472">Membrane</keyword>
<feature type="region of interest" description="Disordered" evidence="5">
    <location>
        <begin position="1100"/>
        <end position="1123"/>
    </location>
</feature>
<evidence type="ECO:0000256" key="5">
    <source>
        <dbReference type="SAM" id="MobiDB-lite"/>
    </source>
</evidence>
<dbReference type="PANTHER" id="PTHR21666">
    <property type="entry name" value="PEPTIDASE-RELATED"/>
    <property type="match status" value="1"/>
</dbReference>
<feature type="compositionally biased region" description="Low complexity" evidence="5">
    <location>
        <begin position="25"/>
        <end position="43"/>
    </location>
</feature>
<dbReference type="GO" id="GO:0006508">
    <property type="term" value="P:proteolysis"/>
    <property type="evidence" value="ECO:0007669"/>
    <property type="project" value="UniProtKB-KW"/>
</dbReference>
<dbReference type="Proteomes" id="UP000070572">
    <property type="component" value="Unassembled WGS sequence"/>
</dbReference>
<dbReference type="Pfam" id="PF01551">
    <property type="entry name" value="Peptidase_M23"/>
    <property type="match status" value="1"/>
</dbReference>
<protein>
    <submittedName>
        <fullName evidence="8">Peptidase, M23 family</fullName>
    </submittedName>
</protein>
<dbReference type="GO" id="GO:0008234">
    <property type="term" value="F:cysteine-type peptidase activity"/>
    <property type="evidence" value="ECO:0007669"/>
    <property type="project" value="UniProtKB-KW"/>
</dbReference>
<dbReference type="InterPro" id="IPR016047">
    <property type="entry name" value="M23ase_b-sheet_dom"/>
</dbReference>
<dbReference type="SUPFAM" id="SSF54001">
    <property type="entry name" value="Cysteine proteinases"/>
    <property type="match status" value="1"/>
</dbReference>
<dbReference type="InterPro" id="IPR058593">
    <property type="entry name" value="ARB_07466-like_C"/>
</dbReference>
<dbReference type="InterPro" id="IPR011055">
    <property type="entry name" value="Dup_hybrid_motif"/>
</dbReference>
<dbReference type="Pfam" id="PF00877">
    <property type="entry name" value="NLPC_P60"/>
    <property type="match status" value="1"/>
</dbReference>
<accession>A0AB34X099</accession>
<proteinExistence type="inferred from homology"/>
<name>A0AB34X099_9ACTO</name>
<keyword evidence="4" id="KW-0788">Thiol protease</keyword>
<feature type="domain" description="NlpC/P60" evidence="7">
    <location>
        <begin position="220"/>
        <end position="346"/>
    </location>
</feature>